<dbReference type="Gene3D" id="1.10.10.10">
    <property type="entry name" value="Winged helix-like DNA-binding domain superfamily/Winged helix DNA-binding domain"/>
    <property type="match status" value="2"/>
</dbReference>
<evidence type="ECO:0000256" key="1">
    <source>
        <dbReference type="ARBA" id="ARBA00009834"/>
    </source>
</evidence>
<dbReference type="AlphaFoldDB" id="A0A6V7Y397"/>
<accession>A0A6V7Y397</accession>
<dbReference type="GO" id="GO:0000814">
    <property type="term" value="C:ESCRT II complex"/>
    <property type="evidence" value="ECO:0007669"/>
    <property type="project" value="InterPro"/>
</dbReference>
<sequence length="296" mass="33783">MLENIFPLSFFTLRFKEKLKPANTFLVFMASRRRAIGVGAVQKKQDIQAKFQAKGEQLASEQLQHFSQQLDVFTGKLEEFASKHRDEITKNAQFRRYFQEMCTTVGVDPLASSKGFWTEKLGFGSFYYELAIQIIEVCMSTSQENGGLITVDELRNRLMRSRSKTRKESISHDDVMRAVKKLKVLGHGFELIALGGDRFLVQSVPGELSMDDARVLQLAEETGGYVSQELICDQFRWDTQRIGRVLDRQVKDGRAWVDEQTDPIQFWFPSLFLEQFSLVTTVGGSETASMLSSSMR</sequence>
<dbReference type="FunFam" id="1.10.10.10:FF:000085">
    <property type="entry name" value="Vacuolar-sorting protein SNF8"/>
    <property type="match status" value="1"/>
</dbReference>
<dbReference type="InterPro" id="IPR040608">
    <property type="entry name" value="Snf8/Vps36"/>
</dbReference>
<organism evidence="4 5">
    <name type="scientific">Meloidogyne enterolobii</name>
    <name type="common">Root-knot nematode worm</name>
    <name type="synonym">Meloidogyne mayaguensis</name>
    <dbReference type="NCBI Taxonomy" id="390850"/>
    <lineage>
        <taxon>Eukaryota</taxon>
        <taxon>Metazoa</taxon>
        <taxon>Ecdysozoa</taxon>
        <taxon>Nematoda</taxon>
        <taxon>Chromadorea</taxon>
        <taxon>Rhabditida</taxon>
        <taxon>Tylenchina</taxon>
        <taxon>Tylenchomorpha</taxon>
        <taxon>Tylenchoidea</taxon>
        <taxon>Meloidogynidae</taxon>
        <taxon>Meloidogyninae</taxon>
        <taxon>Meloidogyne</taxon>
    </lineage>
</organism>
<dbReference type="GO" id="GO:0043328">
    <property type="term" value="P:protein transport to vacuole involved in ubiquitin-dependent protein catabolic process via the multivesicular body sorting pathway"/>
    <property type="evidence" value="ECO:0007669"/>
    <property type="project" value="TreeGrafter"/>
</dbReference>
<name>A0A6V7Y397_MELEN</name>
<evidence type="ECO:0000256" key="2">
    <source>
        <dbReference type="ARBA" id="ARBA00017052"/>
    </source>
</evidence>
<dbReference type="InterPro" id="IPR036388">
    <property type="entry name" value="WH-like_DNA-bd_sf"/>
</dbReference>
<comment type="caution">
    <text evidence="4">The sequence shown here is derived from an EMBL/GenBank/DDBJ whole genome shotgun (WGS) entry which is preliminary data.</text>
</comment>
<dbReference type="Pfam" id="PF04157">
    <property type="entry name" value="EAP30"/>
    <property type="match status" value="1"/>
</dbReference>
<protein>
    <recommendedName>
        <fullName evidence="2">Vacuolar-sorting protein SNF8</fullName>
    </recommendedName>
    <alternativeName>
        <fullName evidence="3">ESCRT-II complex subunit VPS22</fullName>
    </alternativeName>
</protein>
<evidence type="ECO:0000313" key="5">
    <source>
        <dbReference type="Proteomes" id="UP000580250"/>
    </source>
</evidence>
<evidence type="ECO:0000313" key="4">
    <source>
        <dbReference type="EMBL" id="CAD2205327.1"/>
    </source>
</evidence>
<dbReference type="OrthoDB" id="283883at2759"/>
<comment type="similarity">
    <text evidence="1">Belongs to the SNF8 family.</text>
</comment>
<dbReference type="Gene3D" id="6.10.140.180">
    <property type="match status" value="1"/>
</dbReference>
<dbReference type="PANTHER" id="PTHR12806:SF0">
    <property type="entry name" value="VACUOLAR-SORTING PROTEIN SNF8"/>
    <property type="match status" value="1"/>
</dbReference>
<dbReference type="InterPro" id="IPR036390">
    <property type="entry name" value="WH_DNA-bd_sf"/>
</dbReference>
<dbReference type="InterPro" id="IPR016689">
    <property type="entry name" value="ESCRT-2_cplx_Snf8"/>
</dbReference>
<proteinExistence type="inferred from homology"/>
<dbReference type="SUPFAM" id="SSF46785">
    <property type="entry name" value="Winged helix' DNA-binding domain"/>
    <property type="match status" value="2"/>
</dbReference>
<dbReference type="PIRSF" id="PIRSF017215">
    <property type="entry name" value="ESCRT2_Vps22"/>
    <property type="match status" value="1"/>
</dbReference>
<dbReference type="Proteomes" id="UP000580250">
    <property type="component" value="Unassembled WGS sequence"/>
</dbReference>
<dbReference type="EMBL" id="CAJEWN010002802">
    <property type="protein sequence ID" value="CAD2205327.1"/>
    <property type="molecule type" value="Genomic_DNA"/>
</dbReference>
<evidence type="ECO:0000256" key="3">
    <source>
        <dbReference type="ARBA" id="ARBA00030097"/>
    </source>
</evidence>
<reference evidence="4 5" key="1">
    <citation type="submission" date="2020-08" db="EMBL/GenBank/DDBJ databases">
        <authorList>
            <person name="Koutsovoulos G."/>
            <person name="Danchin GJ E."/>
        </authorList>
    </citation>
    <scope>NUCLEOTIDE SEQUENCE [LARGE SCALE GENOMIC DNA]</scope>
</reference>
<dbReference type="PANTHER" id="PTHR12806">
    <property type="entry name" value="EAP30 SUBUNIT OF ELL COMPLEX"/>
    <property type="match status" value="1"/>
</dbReference>
<gene>
    <name evidence="4" type="ORF">MENT_LOCUS59129</name>
</gene>